<dbReference type="GO" id="GO:0003677">
    <property type="term" value="F:DNA binding"/>
    <property type="evidence" value="ECO:0007669"/>
    <property type="project" value="InterPro"/>
</dbReference>
<reference evidence="8 9" key="1">
    <citation type="journal article" date="2016" name="Front. Microbiol.">
        <title>Comprehensive Phylogenetic Analysis of Bovine Non-aureus Staphylococci Species Based on Whole-Genome Sequencing.</title>
        <authorList>
            <person name="Naushad S."/>
            <person name="Barkema H.W."/>
            <person name="Luby C."/>
            <person name="Condas L.A."/>
            <person name="Nobrega D.B."/>
            <person name="Carson D.A."/>
            <person name="De Buck J."/>
        </authorList>
    </citation>
    <scope>NUCLEOTIDE SEQUENCE [LARGE SCALE GENOMIC DNA]</scope>
    <source>
        <strain evidence="8 9">SNUC 505</strain>
    </source>
</reference>
<name>A0AAE5T0V7_STACR</name>
<comment type="function">
    <text evidence="6">3'-5' exonuclease.</text>
</comment>
<comment type="caution">
    <text evidence="8">The sequence shown here is derived from an EMBL/GenBank/DDBJ whole genome shotgun (WGS) entry which is preliminary data.</text>
</comment>
<dbReference type="EMBL" id="PZBZ01000005">
    <property type="protein sequence ID" value="PTG16785.1"/>
    <property type="molecule type" value="Genomic_DNA"/>
</dbReference>
<keyword evidence="4 6" id="KW-0269">Exonuclease</keyword>
<keyword evidence="3 6" id="KW-0378">Hydrolase</keyword>
<dbReference type="InterPro" id="IPR006310">
    <property type="entry name" value="DinG"/>
</dbReference>
<proteinExistence type="inferred from homology"/>
<dbReference type="GO" id="GO:0045004">
    <property type="term" value="P:DNA replication proofreading"/>
    <property type="evidence" value="ECO:0007669"/>
    <property type="project" value="TreeGrafter"/>
</dbReference>
<dbReference type="PANTHER" id="PTHR30231:SF41">
    <property type="entry name" value="DNA POLYMERASE III SUBUNIT EPSILON"/>
    <property type="match status" value="1"/>
</dbReference>
<dbReference type="NCBIfam" id="TIGR01407">
    <property type="entry name" value="dinG_rel"/>
    <property type="match status" value="1"/>
</dbReference>
<dbReference type="Gene3D" id="3.30.420.10">
    <property type="entry name" value="Ribonuclease H-like superfamily/Ribonuclease H"/>
    <property type="match status" value="1"/>
</dbReference>
<dbReference type="SMART" id="SM00491">
    <property type="entry name" value="HELICc2"/>
    <property type="match status" value="1"/>
</dbReference>
<evidence type="ECO:0000259" key="7">
    <source>
        <dbReference type="PROSITE" id="PS51193"/>
    </source>
</evidence>
<dbReference type="GO" id="GO:0005524">
    <property type="term" value="F:ATP binding"/>
    <property type="evidence" value="ECO:0007669"/>
    <property type="project" value="UniProtKB-KW"/>
</dbReference>
<dbReference type="InterPro" id="IPR036397">
    <property type="entry name" value="RNaseH_sf"/>
</dbReference>
<dbReference type="SUPFAM" id="SSF52540">
    <property type="entry name" value="P-loop containing nucleoside triphosphate hydrolases"/>
    <property type="match status" value="1"/>
</dbReference>
<dbReference type="NCBIfam" id="TIGR00573">
    <property type="entry name" value="dnaq"/>
    <property type="match status" value="1"/>
</dbReference>
<dbReference type="SUPFAM" id="SSF53098">
    <property type="entry name" value="Ribonuclease H-like"/>
    <property type="match status" value="1"/>
</dbReference>
<dbReference type="Proteomes" id="UP000242704">
    <property type="component" value="Unassembled WGS sequence"/>
</dbReference>
<organism evidence="8 9">
    <name type="scientific">Staphylococcus chromogenes</name>
    <name type="common">Staphylococcus hyicus subsp. chromogenes</name>
    <dbReference type="NCBI Taxonomy" id="46126"/>
    <lineage>
        <taxon>Bacteria</taxon>
        <taxon>Bacillati</taxon>
        <taxon>Bacillota</taxon>
        <taxon>Bacilli</taxon>
        <taxon>Bacillales</taxon>
        <taxon>Staphylococcaceae</taxon>
        <taxon>Staphylococcus</taxon>
    </lineage>
</organism>
<dbReference type="RefSeq" id="WP_105962818.1">
    <property type="nucleotide sequence ID" value="NZ_CP084719.1"/>
</dbReference>
<feature type="domain" description="Helicase ATP-binding" evidence="7">
    <location>
        <begin position="239"/>
        <end position="520"/>
    </location>
</feature>
<dbReference type="EC" id="3.1.-.-" evidence="6"/>
<keyword evidence="5 6" id="KW-0067">ATP-binding</keyword>
<dbReference type="Gene3D" id="3.40.50.300">
    <property type="entry name" value="P-loop containing nucleotide triphosphate hydrolases"/>
    <property type="match status" value="2"/>
</dbReference>
<evidence type="ECO:0000256" key="6">
    <source>
        <dbReference type="RuleBase" id="RU364106"/>
    </source>
</evidence>
<dbReference type="InterPro" id="IPR013520">
    <property type="entry name" value="Ribonucl_H"/>
</dbReference>
<dbReference type="InterPro" id="IPR027417">
    <property type="entry name" value="P-loop_NTPase"/>
</dbReference>
<protein>
    <recommendedName>
        <fullName evidence="6">3'-5' exonuclease DinG</fullName>
        <ecNumber evidence="6">3.1.-.-</ecNumber>
    </recommendedName>
</protein>
<dbReference type="GO" id="GO:0005829">
    <property type="term" value="C:cytosol"/>
    <property type="evidence" value="ECO:0007669"/>
    <property type="project" value="TreeGrafter"/>
</dbReference>
<dbReference type="Pfam" id="PF00270">
    <property type="entry name" value="DEAD"/>
    <property type="match status" value="1"/>
</dbReference>
<evidence type="ECO:0000313" key="8">
    <source>
        <dbReference type="EMBL" id="PTG16785.1"/>
    </source>
</evidence>
<dbReference type="InterPro" id="IPR006054">
    <property type="entry name" value="DnaQ"/>
</dbReference>
<evidence type="ECO:0000256" key="2">
    <source>
        <dbReference type="ARBA" id="ARBA00022741"/>
    </source>
</evidence>
<comment type="similarity">
    <text evidence="6">Belongs to the helicase family. DinG subfamily. Type 2 sub-subfamily.</text>
</comment>
<dbReference type="GO" id="GO:0008408">
    <property type="term" value="F:3'-5' exonuclease activity"/>
    <property type="evidence" value="ECO:0007669"/>
    <property type="project" value="InterPro"/>
</dbReference>
<dbReference type="InterPro" id="IPR006555">
    <property type="entry name" value="ATP-dep_Helicase_C"/>
</dbReference>
<sequence>MSRYAVVDLETTGNQVDYDEIIQIGISFVENNQIVDQYHSMVKTDLEIPTFIQALTSIEKDMLAQAPYFNSIAQEIYNKLQNCIFVAHNVNFDLNFLQHAFKRCHIHYAPAQTIDTLELFKIAFPMEKSYQLGELADALGISLGQAHRADEDARATALLMIKAFKRFEKLPIETIKQLYFLSKHLKYQLDYYFFELVRTAPKQTEQNLYTQFCHIYYKPIPDLKETHFHFEGNIKDLYQTIVNHAGYQYRETQLYMAETIFNQIMHNEKTLIEADTGSGKSLAYLIAALMFHIETGEHVMISTNTKLLQNQLLTHDIPVINRALDTQIHARMIKSKQDYISLGLVRQIIDEKTSNYEVNLLKMQLLIWLLHTETGDIQELNLRGAQKMYFHQKVETYVPYKNDVHYYHYIKQNARRIQIGVTNHAHLMYSSPDDTIYQLFNHCIIDEAHRLPDYAFEKSIKEVDYADIKYQLGLIGKSEKEKLLRQLYFLENTRKAQKLDIPPIDIFSIKQDVDQIHADNEYLFDVLFEQSHQSKIYEDESTKTFYVYEIESQHIKQPLNRLIHQINQTLENFNNMKHKTVKTIRKHLLYVRDLMKRFESALNQDEPFYISLKNTHQKSTLKIHIKENKIKTTLTEKVLKKFDSVTFVSGTLTFNGSFDTYKKWFNDENFKSFIMKSSNSQYSKGHLFIPTDIERYDYQSHDDYVQSIVSYIIDYANVVQGKCLVLFTSYKMLNEVMAYLQDLESLEDYVILSQQPSQNVKIVQQFNHFDKAILLGTSMFFEGFDYQATGIKCVMITKLPFMSQYHAKPVLLKDEFDNIFKDYILPEAVSRFKQGLGRLLRNENDEGIVVSFDNRLIHQHYRHFFNDAIEPFQRYEGNIKQFDALLNKLNSKKD</sequence>
<dbReference type="GO" id="GO:0016818">
    <property type="term" value="F:hydrolase activity, acting on acid anhydrides, in phosphorus-containing anhydrides"/>
    <property type="evidence" value="ECO:0007669"/>
    <property type="project" value="InterPro"/>
</dbReference>
<dbReference type="PANTHER" id="PTHR30231">
    <property type="entry name" value="DNA POLYMERASE III SUBUNIT EPSILON"/>
    <property type="match status" value="1"/>
</dbReference>
<dbReference type="GO" id="GO:0003887">
    <property type="term" value="F:DNA-directed DNA polymerase activity"/>
    <property type="evidence" value="ECO:0007669"/>
    <property type="project" value="InterPro"/>
</dbReference>
<dbReference type="SMART" id="SM00479">
    <property type="entry name" value="EXOIII"/>
    <property type="match status" value="1"/>
</dbReference>
<keyword evidence="2 6" id="KW-0547">Nucleotide-binding</keyword>
<keyword evidence="1 6" id="KW-0540">Nuclease</keyword>
<dbReference type="Pfam" id="PF13307">
    <property type="entry name" value="Helicase_C_2"/>
    <property type="match status" value="1"/>
</dbReference>
<evidence type="ECO:0000256" key="1">
    <source>
        <dbReference type="ARBA" id="ARBA00022722"/>
    </source>
</evidence>
<dbReference type="GO" id="GO:0004386">
    <property type="term" value="F:helicase activity"/>
    <property type="evidence" value="ECO:0007669"/>
    <property type="project" value="UniProtKB-KW"/>
</dbReference>
<gene>
    <name evidence="6" type="primary">dinG</name>
    <name evidence="8" type="ORF">BU653_01500</name>
</gene>
<accession>A0AAE5T0V7</accession>
<evidence type="ECO:0000313" key="9">
    <source>
        <dbReference type="Proteomes" id="UP000242704"/>
    </source>
</evidence>
<evidence type="ECO:0000256" key="5">
    <source>
        <dbReference type="ARBA" id="ARBA00022840"/>
    </source>
</evidence>
<evidence type="ECO:0000256" key="4">
    <source>
        <dbReference type="ARBA" id="ARBA00022839"/>
    </source>
</evidence>
<dbReference type="InterPro" id="IPR014013">
    <property type="entry name" value="Helic_SF1/SF2_ATP-bd_DinG/Rad3"/>
</dbReference>
<dbReference type="Pfam" id="PF00929">
    <property type="entry name" value="RNase_T"/>
    <property type="match status" value="1"/>
</dbReference>
<evidence type="ECO:0000256" key="3">
    <source>
        <dbReference type="ARBA" id="ARBA00022801"/>
    </source>
</evidence>
<dbReference type="InterPro" id="IPR011545">
    <property type="entry name" value="DEAD/DEAH_box_helicase_dom"/>
</dbReference>
<dbReference type="InterPro" id="IPR012337">
    <property type="entry name" value="RNaseH-like_sf"/>
</dbReference>
<dbReference type="PROSITE" id="PS51193">
    <property type="entry name" value="HELICASE_ATP_BIND_2"/>
    <property type="match status" value="1"/>
</dbReference>
<dbReference type="AlphaFoldDB" id="A0AAE5T0V7"/>
<keyword evidence="8" id="KW-0347">Helicase</keyword>
<dbReference type="FunFam" id="3.30.420.10:FF:000045">
    <property type="entry name" value="3'-5' exonuclease DinG"/>
    <property type="match status" value="1"/>
</dbReference>
<dbReference type="CDD" id="cd06127">
    <property type="entry name" value="DEDDh"/>
    <property type="match status" value="1"/>
</dbReference>